<dbReference type="STRING" id="1419482.SAMN05444266_110125"/>
<proteinExistence type="predicted"/>
<evidence type="ECO:0000313" key="2">
    <source>
        <dbReference type="Proteomes" id="UP000184420"/>
    </source>
</evidence>
<protein>
    <recommendedName>
        <fullName evidence="3">N-acetyltransferase domain-containing protein</fullName>
    </recommendedName>
</protein>
<dbReference type="EMBL" id="FRBL01000010">
    <property type="protein sequence ID" value="SHM72630.1"/>
    <property type="molecule type" value="Genomic_DNA"/>
</dbReference>
<evidence type="ECO:0000313" key="1">
    <source>
        <dbReference type="EMBL" id="SHM72630.1"/>
    </source>
</evidence>
<evidence type="ECO:0008006" key="3">
    <source>
        <dbReference type="Google" id="ProtNLM"/>
    </source>
</evidence>
<dbReference type="AlphaFoldDB" id="A0A1M7L438"/>
<accession>A0A1M7L438</accession>
<name>A0A1M7L438_9BACT</name>
<reference evidence="1 2" key="1">
    <citation type="submission" date="2016-11" db="EMBL/GenBank/DDBJ databases">
        <authorList>
            <person name="Jaros S."/>
            <person name="Januszkiewicz K."/>
            <person name="Wedrychowicz H."/>
        </authorList>
    </citation>
    <scope>NUCLEOTIDE SEQUENCE [LARGE SCALE GENOMIC DNA]</scope>
    <source>
        <strain evidence="1 2">DSM 27406</strain>
    </source>
</reference>
<keyword evidence="2" id="KW-1185">Reference proteome</keyword>
<organism evidence="1 2">
    <name type="scientific">Chitinophaga jiangningensis</name>
    <dbReference type="NCBI Taxonomy" id="1419482"/>
    <lineage>
        <taxon>Bacteria</taxon>
        <taxon>Pseudomonadati</taxon>
        <taxon>Bacteroidota</taxon>
        <taxon>Chitinophagia</taxon>
        <taxon>Chitinophagales</taxon>
        <taxon>Chitinophagaceae</taxon>
        <taxon>Chitinophaga</taxon>
    </lineage>
</organism>
<gene>
    <name evidence="1" type="ORF">SAMN05444266_110125</name>
</gene>
<dbReference type="Proteomes" id="UP000184420">
    <property type="component" value="Unassembled WGS sequence"/>
</dbReference>
<sequence length="163" mass="18624">MATGLLLDAVIEPVKIKDFKIIEKSKDRFNKFDWTLYRKEEVFKLTLKGKDTILGLICLIDHTKADTDAIEIELVEVACENIGGAKQYDFIGGCLFAFACRESIRRGHNGFVFLVPKSGLVTHYKEHYGFEHFPLKTPQRPCGLMVLHEHASKELVTKYLSEF</sequence>